<proteinExistence type="predicted"/>
<sequence length="628" mass="67311">MTTASSLPAGAHPLRLSHAPAAPDLTPEAPLPPPVSRLDARIPAQAYEDAPLWREDLAALPPALPNHGAGSLAAARLLLAFLLDGAADGDAPLTVHLPGSHDGDFAWQLWTNLQDLAGEMALPPLVFRLYHALPRLAGHPPITRLLADGVWQLADGDPAPQPGRHAALIAHGHYSRRPARVAWCHYGAAWRASVAVCEDGPRWRLEPADAASGAIVSLKVGGPLPAAVHAPLFAAENEQALAARQQGRADVGVASLPLALFQHADALTAAHPDGVLLYLADQGHGSRLPTALPAALDPILPLNAEALARRWPALNMRLNPEEDALLLCGVLQPGHRPWPLTRLALPETASEILDGGDAPSLDALVRQGYNPRWLARHLDALQALPISAEQRPAWRQALDRAWARSLPGGSHHFDLGCLAMRLAHYGAARAAFLDALRHDAPAGPALHNLALLEMLVGDAALAADILAALEEAEPDHPKTVKLRRRFDAWRADLPAEAAAADGLRLSPLCPHHARELAWACRRPHDMALTRLPDLSEPEAAAAWIEAERDNPDNQLLAILHPDAGLLGFFSLRDEADGGRNLCVLIAPEWRERGIARQALALLDGQYRTEVWAGNRRSQRLLSQPAATA</sequence>
<accession>A0A2R4K2P3</accession>
<reference evidence="2" key="1">
    <citation type="journal article" date="2018" name="Sci. Rep.">
        <title>Identification and DNA annotation of a plasmid isolated from Chromobacterium violaceum.</title>
        <authorList>
            <person name="Lima D.C."/>
            <person name="Nyberg L.K."/>
            <person name="Westerlund F."/>
            <person name="Batistuzzo de Medeiros S.R."/>
        </authorList>
    </citation>
    <scope>NUCLEOTIDE SEQUENCE</scope>
    <source>
        <strain evidence="2">ATCC 12472</strain>
        <plasmid evidence="2">pChV1</plasmid>
    </source>
</reference>
<dbReference type="EMBL" id="MG651603">
    <property type="protein sequence ID" value="AVV48120.1"/>
    <property type="molecule type" value="Genomic_DNA"/>
</dbReference>
<dbReference type="AlphaFoldDB" id="A0A2R4K2P3"/>
<dbReference type="RefSeq" id="WP_172692253.1">
    <property type="nucleotide sequence ID" value="NZ_MG651603.1"/>
</dbReference>
<feature type="region of interest" description="Disordered" evidence="1">
    <location>
        <begin position="1"/>
        <end position="36"/>
    </location>
</feature>
<evidence type="ECO:0000313" key="2">
    <source>
        <dbReference type="EMBL" id="AVV48120.1"/>
    </source>
</evidence>
<protein>
    <recommendedName>
        <fullName evidence="3">N-acetyltransferase domain-containing protein</fullName>
    </recommendedName>
</protein>
<name>A0A2R4K2P3_CHRVL</name>
<dbReference type="SUPFAM" id="SSF48452">
    <property type="entry name" value="TPR-like"/>
    <property type="match status" value="1"/>
</dbReference>
<dbReference type="SUPFAM" id="SSF55729">
    <property type="entry name" value="Acyl-CoA N-acyltransferases (Nat)"/>
    <property type="match status" value="1"/>
</dbReference>
<dbReference type="InterPro" id="IPR011990">
    <property type="entry name" value="TPR-like_helical_dom_sf"/>
</dbReference>
<geneLocation type="plasmid" evidence="2">
    <name>pChV1</name>
</geneLocation>
<dbReference type="InterPro" id="IPR016181">
    <property type="entry name" value="Acyl_CoA_acyltransferase"/>
</dbReference>
<keyword evidence="2" id="KW-0614">Plasmid</keyword>
<organism evidence="2">
    <name type="scientific">Chromobacterium violaceum</name>
    <dbReference type="NCBI Taxonomy" id="536"/>
    <lineage>
        <taxon>Bacteria</taxon>
        <taxon>Pseudomonadati</taxon>
        <taxon>Pseudomonadota</taxon>
        <taxon>Betaproteobacteria</taxon>
        <taxon>Neisseriales</taxon>
        <taxon>Chromobacteriaceae</taxon>
        <taxon>Chromobacterium</taxon>
    </lineage>
</organism>
<evidence type="ECO:0000256" key="1">
    <source>
        <dbReference type="SAM" id="MobiDB-lite"/>
    </source>
</evidence>
<evidence type="ECO:0008006" key="3">
    <source>
        <dbReference type="Google" id="ProtNLM"/>
    </source>
</evidence>
<dbReference type="Gene3D" id="3.40.630.30">
    <property type="match status" value="1"/>
</dbReference>
<feature type="compositionally biased region" description="Low complexity" evidence="1">
    <location>
        <begin position="19"/>
        <end position="28"/>
    </location>
</feature>